<dbReference type="eggNOG" id="KOG0058">
    <property type="taxonomic scope" value="Eukaryota"/>
</dbReference>
<evidence type="ECO:0000256" key="1">
    <source>
        <dbReference type="ARBA" id="ARBA00004141"/>
    </source>
</evidence>
<feature type="transmembrane region" description="Helical" evidence="9">
    <location>
        <begin position="100"/>
        <end position="118"/>
    </location>
</feature>
<feature type="transmembrane region" description="Helical" evidence="9">
    <location>
        <begin position="176"/>
        <end position="196"/>
    </location>
</feature>
<dbReference type="Proteomes" id="UP000054560">
    <property type="component" value="Unassembled WGS sequence"/>
</dbReference>
<evidence type="ECO:0000259" key="10">
    <source>
        <dbReference type="PROSITE" id="PS50893"/>
    </source>
</evidence>
<gene>
    <name evidence="12" type="ORF">SARC_08615</name>
</gene>
<feature type="transmembrane region" description="Helical" evidence="9">
    <location>
        <begin position="329"/>
        <end position="346"/>
    </location>
</feature>
<reference evidence="12 13" key="1">
    <citation type="submission" date="2011-02" db="EMBL/GenBank/DDBJ databases">
        <title>The Genome Sequence of Sphaeroforma arctica JP610.</title>
        <authorList>
            <consortium name="The Broad Institute Genome Sequencing Platform"/>
            <person name="Russ C."/>
            <person name="Cuomo C."/>
            <person name="Young S.K."/>
            <person name="Zeng Q."/>
            <person name="Gargeya S."/>
            <person name="Alvarado L."/>
            <person name="Berlin A."/>
            <person name="Chapman S.B."/>
            <person name="Chen Z."/>
            <person name="Freedman E."/>
            <person name="Gellesch M."/>
            <person name="Goldberg J."/>
            <person name="Griggs A."/>
            <person name="Gujja S."/>
            <person name="Heilman E."/>
            <person name="Heiman D."/>
            <person name="Howarth C."/>
            <person name="Mehta T."/>
            <person name="Neiman D."/>
            <person name="Pearson M."/>
            <person name="Roberts A."/>
            <person name="Saif S."/>
            <person name="Shea T."/>
            <person name="Shenoy N."/>
            <person name="Sisk P."/>
            <person name="Stolte C."/>
            <person name="Sykes S."/>
            <person name="White J."/>
            <person name="Yandava C."/>
            <person name="Burger G."/>
            <person name="Gray M.W."/>
            <person name="Holland P.W.H."/>
            <person name="King N."/>
            <person name="Lang F.B.F."/>
            <person name="Roger A.J."/>
            <person name="Ruiz-Trillo I."/>
            <person name="Haas B."/>
            <person name="Nusbaum C."/>
            <person name="Birren B."/>
        </authorList>
    </citation>
    <scope>NUCLEOTIDE SEQUENCE [LARGE SCALE GENOMIC DNA]</scope>
    <source>
        <strain evidence="12 13">JP610</strain>
    </source>
</reference>
<evidence type="ECO:0008006" key="14">
    <source>
        <dbReference type="Google" id="ProtNLM"/>
    </source>
</evidence>
<dbReference type="Gene3D" id="3.40.50.300">
    <property type="entry name" value="P-loop containing nucleotide triphosphate hydrolases"/>
    <property type="match status" value="1"/>
</dbReference>
<keyword evidence="4" id="KW-0547">Nucleotide-binding</keyword>
<keyword evidence="5" id="KW-0067">ATP-binding</keyword>
<feature type="transmembrane region" description="Helical" evidence="9">
    <location>
        <begin position="352"/>
        <end position="373"/>
    </location>
</feature>
<dbReference type="OrthoDB" id="6500128at2759"/>
<evidence type="ECO:0000256" key="9">
    <source>
        <dbReference type="SAM" id="Phobius"/>
    </source>
</evidence>
<dbReference type="PROSITE" id="PS50893">
    <property type="entry name" value="ABC_TRANSPORTER_2"/>
    <property type="match status" value="1"/>
</dbReference>
<dbReference type="PROSITE" id="PS50929">
    <property type="entry name" value="ABC_TM1F"/>
    <property type="match status" value="1"/>
</dbReference>
<evidence type="ECO:0000256" key="5">
    <source>
        <dbReference type="ARBA" id="ARBA00022840"/>
    </source>
</evidence>
<dbReference type="CDD" id="cd18572">
    <property type="entry name" value="ABC_6TM_TAP"/>
    <property type="match status" value="1"/>
</dbReference>
<proteinExistence type="predicted"/>
<dbReference type="GO" id="GO:0016887">
    <property type="term" value="F:ATP hydrolysis activity"/>
    <property type="evidence" value="ECO:0007669"/>
    <property type="project" value="InterPro"/>
</dbReference>
<dbReference type="InterPro" id="IPR039421">
    <property type="entry name" value="Type_1_exporter"/>
</dbReference>
<dbReference type="InterPro" id="IPR027417">
    <property type="entry name" value="P-loop_NTPase"/>
</dbReference>
<name>A0A0L0FR05_9EUKA</name>
<organism evidence="12 13">
    <name type="scientific">Sphaeroforma arctica JP610</name>
    <dbReference type="NCBI Taxonomy" id="667725"/>
    <lineage>
        <taxon>Eukaryota</taxon>
        <taxon>Ichthyosporea</taxon>
        <taxon>Ichthyophonida</taxon>
        <taxon>Sphaeroforma</taxon>
    </lineage>
</organism>
<protein>
    <recommendedName>
        <fullName evidence="14">ABC transmembrane type-1 domain-containing protein</fullName>
    </recommendedName>
</protein>
<feature type="compositionally biased region" description="Polar residues" evidence="8">
    <location>
        <begin position="567"/>
        <end position="578"/>
    </location>
</feature>
<dbReference type="EMBL" id="KQ242386">
    <property type="protein sequence ID" value="KNC78976.1"/>
    <property type="molecule type" value="Genomic_DNA"/>
</dbReference>
<evidence type="ECO:0000256" key="3">
    <source>
        <dbReference type="ARBA" id="ARBA00022692"/>
    </source>
</evidence>
<evidence type="ECO:0000256" key="6">
    <source>
        <dbReference type="ARBA" id="ARBA00022989"/>
    </source>
</evidence>
<dbReference type="InterPro" id="IPR011527">
    <property type="entry name" value="ABC1_TM_dom"/>
</dbReference>
<feature type="compositionally biased region" description="Basic and acidic residues" evidence="8">
    <location>
        <begin position="529"/>
        <end position="547"/>
    </location>
</feature>
<comment type="subcellular location">
    <subcellularLocation>
        <location evidence="1">Membrane</location>
        <topology evidence="1">Multi-pass membrane protein</topology>
    </subcellularLocation>
</comment>
<dbReference type="FunFam" id="3.40.50.300:FF:002694">
    <property type="entry name" value="HAlF transporter (PGP related)"/>
    <property type="match status" value="1"/>
</dbReference>
<feature type="domain" description="ABC transporter" evidence="10">
    <location>
        <begin position="629"/>
        <end position="818"/>
    </location>
</feature>
<evidence type="ECO:0000259" key="11">
    <source>
        <dbReference type="PROSITE" id="PS50929"/>
    </source>
</evidence>
<keyword evidence="3 9" id="KW-0812">Transmembrane</keyword>
<evidence type="ECO:0000313" key="12">
    <source>
        <dbReference type="EMBL" id="KNC78976.1"/>
    </source>
</evidence>
<dbReference type="Pfam" id="PF00664">
    <property type="entry name" value="ABC_membrane"/>
    <property type="match status" value="1"/>
</dbReference>
<feature type="transmembrane region" description="Helical" evidence="9">
    <location>
        <begin position="432"/>
        <end position="454"/>
    </location>
</feature>
<dbReference type="GO" id="GO:0005524">
    <property type="term" value="F:ATP binding"/>
    <property type="evidence" value="ECO:0007669"/>
    <property type="project" value="UniProtKB-KW"/>
</dbReference>
<evidence type="ECO:0000256" key="7">
    <source>
        <dbReference type="ARBA" id="ARBA00023136"/>
    </source>
</evidence>
<keyword evidence="2" id="KW-0813">Transport</keyword>
<dbReference type="InterPro" id="IPR003439">
    <property type="entry name" value="ABC_transporter-like_ATP-bd"/>
</dbReference>
<feature type="region of interest" description="Disordered" evidence="8">
    <location>
        <begin position="523"/>
        <end position="587"/>
    </location>
</feature>
<dbReference type="GeneID" id="25909119"/>
<dbReference type="FunFam" id="1.20.1560.10:FF:000215">
    <property type="entry name" value="ABC transporter B family member 4"/>
    <property type="match status" value="1"/>
</dbReference>
<dbReference type="PROSITE" id="PS00211">
    <property type="entry name" value="ABC_TRANSPORTER_1"/>
    <property type="match status" value="1"/>
</dbReference>
<feature type="transmembrane region" description="Helical" evidence="9">
    <location>
        <begin position="33"/>
        <end position="52"/>
    </location>
</feature>
<dbReference type="InterPro" id="IPR017871">
    <property type="entry name" value="ABC_transporter-like_CS"/>
</dbReference>
<feature type="transmembrane region" description="Helical" evidence="9">
    <location>
        <begin position="64"/>
        <end position="88"/>
    </location>
</feature>
<dbReference type="GO" id="GO:0016020">
    <property type="term" value="C:membrane"/>
    <property type="evidence" value="ECO:0007669"/>
    <property type="project" value="UniProtKB-SubCell"/>
</dbReference>
<dbReference type="SUPFAM" id="SSF52540">
    <property type="entry name" value="P-loop containing nucleoside triphosphate hydrolases"/>
    <property type="match status" value="1"/>
</dbReference>
<evidence type="ECO:0000256" key="8">
    <source>
        <dbReference type="SAM" id="MobiDB-lite"/>
    </source>
</evidence>
<dbReference type="SUPFAM" id="SSF90123">
    <property type="entry name" value="ABC transporter transmembrane region"/>
    <property type="match status" value="2"/>
</dbReference>
<evidence type="ECO:0000256" key="2">
    <source>
        <dbReference type="ARBA" id="ARBA00022448"/>
    </source>
</evidence>
<dbReference type="Pfam" id="PF00005">
    <property type="entry name" value="ABC_tran"/>
    <property type="match status" value="1"/>
</dbReference>
<keyword evidence="7 9" id="KW-0472">Membrane</keyword>
<feature type="domain" description="ABC transmembrane type-1" evidence="11">
    <location>
        <begin position="180"/>
        <end position="494"/>
    </location>
</feature>
<sequence>MDIVLQYLAVKLAVWKHWFYDIGHGLGGNTSDLWIIVTLKLVIFCGMMRYMVSSENANRSRRRKIRVTGILISVVVQVYCVWKCLYRLVYGSGNPGEHPILSFWYWFAVAVIVISTNLEQSRLSKMTSIVRAATESEDEEPLLPIDPPRQTKEEIAQNQNSWHNLLALLRMAVPDWNLLALAIAALSIAAISEAFIPHLTGQIVDLVAIQHNVDKFMHQTTILIIVCLTNAIFAGVRGSIFTYCTANMQPNTVDNDVVPYTSYPLSNRDINCQKKNLSSAQVRLRERLFETLLHQEIGFFDISKSGDITSRLNTDTTKASDQIGLNMNITIRSVLQAIGVLCFMLWTSWELTLVTCVIIPIVIVVSKLFGGYFRMISKQAQEQLGDANSVAQETLSAMLTVRAMAGEDSEMVRYQAELIHYKHTNKKKAISYLFYCAIATMLPNMATVLVIFYGGKLVIQNEISGGNLVSFMLYQQSLSKAFTQISDIYTGVNEALGAADKVFEYINRTPSFALKERNTFTHIPTHGGDLSDKDSQGADKQHNHSGKDTGSTTKPTDDIAGRKNYGSVASTETSTKYTTPAGRYDEEQGLLHPYNTQSNTDSNAKSLTTTSSQIVKGESEVDTTIRGDIEFQQVYFRYPARPEVIVLHGLNLKISAGECVALVGPSGGGKSSIVNLIQQFYRPSSGRILIDNHPLSEYGHEFLHTHIGLVGQEPVLFARSIYENIAYGLKHKPTQEEVESAAKLANAHQFISELPDKYDTEAGEKGVQLSGGQKQRIAIARALVRHPAVLLLGTVIPTIESIPLLYQRLSQSHCYTND</sequence>
<evidence type="ECO:0000313" key="13">
    <source>
        <dbReference type="Proteomes" id="UP000054560"/>
    </source>
</evidence>
<dbReference type="InterPro" id="IPR036640">
    <property type="entry name" value="ABC1_TM_sf"/>
</dbReference>
<dbReference type="PANTHER" id="PTHR43394">
    <property type="entry name" value="ATP-DEPENDENT PERMEASE MDL1, MITOCHONDRIAL"/>
    <property type="match status" value="1"/>
</dbReference>
<keyword evidence="13" id="KW-1185">Reference proteome</keyword>
<keyword evidence="6 9" id="KW-1133">Transmembrane helix</keyword>
<dbReference type="RefSeq" id="XP_014152878.1">
    <property type="nucleotide sequence ID" value="XM_014297403.1"/>
</dbReference>
<feature type="transmembrane region" description="Helical" evidence="9">
    <location>
        <begin position="216"/>
        <end position="236"/>
    </location>
</feature>
<dbReference type="STRING" id="667725.A0A0L0FR05"/>
<accession>A0A0L0FR05</accession>
<evidence type="ECO:0000256" key="4">
    <source>
        <dbReference type="ARBA" id="ARBA00022741"/>
    </source>
</evidence>
<dbReference type="GO" id="GO:0015421">
    <property type="term" value="F:ABC-type oligopeptide transporter activity"/>
    <property type="evidence" value="ECO:0007669"/>
    <property type="project" value="TreeGrafter"/>
</dbReference>
<dbReference type="Gene3D" id="1.20.1560.10">
    <property type="entry name" value="ABC transporter type 1, transmembrane domain"/>
    <property type="match status" value="2"/>
</dbReference>
<dbReference type="AlphaFoldDB" id="A0A0L0FR05"/>
<dbReference type="PANTHER" id="PTHR43394:SF19">
    <property type="entry name" value="ABC TRANSPORTER B FAMILY"/>
    <property type="match status" value="1"/>
</dbReference>